<accession>A0AAE3VCT1</accession>
<dbReference type="InterPro" id="IPR005495">
    <property type="entry name" value="LptG/LptF_permease"/>
</dbReference>
<evidence type="ECO:0000256" key="2">
    <source>
        <dbReference type="ARBA" id="ARBA00022475"/>
    </source>
</evidence>
<evidence type="ECO:0000256" key="4">
    <source>
        <dbReference type="ARBA" id="ARBA00022989"/>
    </source>
</evidence>
<dbReference type="AlphaFoldDB" id="A0AAE3VCT1"/>
<keyword evidence="3 6" id="KW-0812">Transmembrane</keyword>
<gene>
    <name evidence="7" type="ORF">J3R75_000040</name>
</gene>
<feature type="transmembrane region" description="Helical" evidence="6">
    <location>
        <begin position="29"/>
        <end position="51"/>
    </location>
</feature>
<evidence type="ECO:0000256" key="1">
    <source>
        <dbReference type="ARBA" id="ARBA00004651"/>
    </source>
</evidence>
<keyword evidence="4 6" id="KW-1133">Transmembrane helix</keyword>
<dbReference type="Pfam" id="PF03739">
    <property type="entry name" value="LptF_LptG"/>
    <property type="match status" value="1"/>
</dbReference>
<reference evidence="7" key="1">
    <citation type="submission" date="2023-07" db="EMBL/GenBank/DDBJ databases">
        <title>Genomic Encyclopedia of Type Strains, Phase IV (KMG-IV): sequencing the most valuable type-strain genomes for metagenomic binning, comparative biology and taxonomic classification.</title>
        <authorList>
            <person name="Goeker M."/>
        </authorList>
    </citation>
    <scope>NUCLEOTIDE SEQUENCE</scope>
    <source>
        <strain evidence="7">DSM 24202</strain>
    </source>
</reference>
<protein>
    <submittedName>
        <fullName evidence="7">Lipopolysaccharide export system permease protein</fullName>
    </submittedName>
</protein>
<evidence type="ECO:0000313" key="8">
    <source>
        <dbReference type="Proteomes" id="UP001238163"/>
    </source>
</evidence>
<dbReference type="RefSeq" id="WP_307259091.1">
    <property type="nucleotide sequence ID" value="NZ_JAUSVL010000001.1"/>
</dbReference>
<comment type="subcellular location">
    <subcellularLocation>
        <location evidence="1">Cell membrane</location>
        <topology evidence="1">Multi-pass membrane protein</topology>
    </subcellularLocation>
</comment>
<dbReference type="PANTHER" id="PTHR33529">
    <property type="entry name" value="SLR0882 PROTEIN-RELATED"/>
    <property type="match status" value="1"/>
</dbReference>
<feature type="transmembrane region" description="Helical" evidence="6">
    <location>
        <begin position="354"/>
        <end position="377"/>
    </location>
</feature>
<feature type="transmembrane region" description="Helical" evidence="6">
    <location>
        <begin position="328"/>
        <end position="348"/>
    </location>
</feature>
<feature type="transmembrane region" description="Helical" evidence="6">
    <location>
        <begin position="83"/>
        <end position="103"/>
    </location>
</feature>
<keyword evidence="8" id="KW-1185">Reference proteome</keyword>
<dbReference type="Proteomes" id="UP001238163">
    <property type="component" value="Unassembled WGS sequence"/>
</dbReference>
<feature type="transmembrane region" description="Helical" evidence="6">
    <location>
        <begin position="296"/>
        <end position="316"/>
    </location>
</feature>
<organism evidence="7 8">
    <name type="scientific">Oligosphaera ethanolica</name>
    <dbReference type="NCBI Taxonomy" id="760260"/>
    <lineage>
        <taxon>Bacteria</taxon>
        <taxon>Pseudomonadati</taxon>
        <taxon>Lentisphaerota</taxon>
        <taxon>Oligosphaeria</taxon>
        <taxon>Oligosphaerales</taxon>
        <taxon>Oligosphaeraceae</taxon>
        <taxon>Oligosphaera</taxon>
    </lineage>
</organism>
<dbReference type="PANTHER" id="PTHR33529:SF6">
    <property type="entry name" value="YJGP_YJGQ FAMILY PERMEASE"/>
    <property type="match status" value="1"/>
</dbReference>
<keyword evidence="2" id="KW-1003">Cell membrane</keyword>
<feature type="transmembrane region" description="Helical" evidence="6">
    <location>
        <begin position="115"/>
        <end position="139"/>
    </location>
</feature>
<name>A0AAE3VCT1_9BACT</name>
<evidence type="ECO:0000256" key="5">
    <source>
        <dbReference type="ARBA" id="ARBA00023136"/>
    </source>
</evidence>
<dbReference type="GO" id="GO:0043190">
    <property type="term" value="C:ATP-binding cassette (ABC) transporter complex"/>
    <property type="evidence" value="ECO:0007669"/>
    <property type="project" value="TreeGrafter"/>
</dbReference>
<evidence type="ECO:0000256" key="3">
    <source>
        <dbReference type="ARBA" id="ARBA00022692"/>
    </source>
</evidence>
<evidence type="ECO:0000313" key="7">
    <source>
        <dbReference type="EMBL" id="MDQ0287933.1"/>
    </source>
</evidence>
<dbReference type="GO" id="GO:0015920">
    <property type="term" value="P:lipopolysaccharide transport"/>
    <property type="evidence" value="ECO:0007669"/>
    <property type="project" value="TreeGrafter"/>
</dbReference>
<comment type="caution">
    <text evidence="7">The sequence shown here is derived from an EMBL/GenBank/DDBJ whole genome shotgun (WGS) entry which is preliminary data.</text>
</comment>
<sequence>MPSAHHAPAQATTRDVSSRRRLSTILSAYFCREFILPLFCALLAFAVLFLINDVFDDLPDFLNQDIPGSVVMRYFLAKQPANLINVIPISVLLAASFMVMMMGKNSELTAMRAAGLSLGSCAWPVWLVASIMCLTVFAIGESWGPAGAKAAHDIRRQWVDKDDDRLTHIAFANAQQRRDWFIEELQQNDTAQNVIVRQYRPDGSTDWVLNALNAEYHADTWTFVAGDIKRYDERGALVVGEPEFFHQHQESFAEAPSDIRGHSKAWDLLTIRELRAVLNGNILPASQIQRLLKVMFWHHLCFPLASLVGALFGIALTIAQERSGVMKGFATAVGMLVLFYLVGQFTMVMGKNGWLPAFAAGALPSLAFTAGGIFTMWRKQ</sequence>
<evidence type="ECO:0000256" key="6">
    <source>
        <dbReference type="SAM" id="Phobius"/>
    </source>
</evidence>
<keyword evidence="5 6" id="KW-0472">Membrane</keyword>
<proteinExistence type="predicted"/>
<dbReference type="EMBL" id="JAUSVL010000001">
    <property type="protein sequence ID" value="MDQ0287933.1"/>
    <property type="molecule type" value="Genomic_DNA"/>
</dbReference>